<proteinExistence type="predicted"/>
<dbReference type="GO" id="GO:0032259">
    <property type="term" value="P:methylation"/>
    <property type="evidence" value="ECO:0007669"/>
    <property type="project" value="UniProtKB-KW"/>
</dbReference>
<dbReference type="SUPFAM" id="SSF53335">
    <property type="entry name" value="S-adenosyl-L-methionine-dependent methyltransferases"/>
    <property type="match status" value="1"/>
</dbReference>
<evidence type="ECO:0000313" key="2">
    <source>
        <dbReference type="Proteomes" id="UP000184310"/>
    </source>
</evidence>
<dbReference type="STRING" id="1121302.SAMN02745163_00325"/>
<accession>A0A1M6BDM4</accession>
<dbReference type="AlphaFoldDB" id="A0A1M6BDM4"/>
<protein>
    <submittedName>
        <fullName evidence="1">Putative rRNA methylase</fullName>
    </submittedName>
</protein>
<dbReference type="PANTHER" id="PTHR35276:SF1">
    <property type="entry name" value="TRNA (MNM(5)S(2)U34)-METHYLTRANSFERASE, CHLOROPLASTIC"/>
    <property type="match status" value="1"/>
</dbReference>
<keyword evidence="1" id="KW-0489">Methyltransferase</keyword>
<keyword evidence="2" id="KW-1185">Reference proteome</keyword>
<dbReference type="GO" id="GO:0008168">
    <property type="term" value="F:methyltransferase activity"/>
    <property type="evidence" value="ECO:0007669"/>
    <property type="project" value="UniProtKB-KW"/>
</dbReference>
<dbReference type="OrthoDB" id="9792989at2"/>
<dbReference type="EMBL" id="FQZB01000003">
    <property type="protein sequence ID" value="SHI46842.1"/>
    <property type="molecule type" value="Genomic_DNA"/>
</dbReference>
<name>A0A1M6BDM4_9CLOT</name>
<dbReference type="PANTHER" id="PTHR35276">
    <property type="entry name" value="S-ADENOSYL-L-METHIONINE-DEPENDENT METHYLTRANSFERASES SUPERFAMILY PROTEIN"/>
    <property type="match status" value="1"/>
</dbReference>
<evidence type="ECO:0000313" key="1">
    <source>
        <dbReference type="EMBL" id="SHI46842.1"/>
    </source>
</evidence>
<keyword evidence="1" id="KW-0808">Transferase</keyword>
<reference evidence="1 2" key="1">
    <citation type="submission" date="2016-11" db="EMBL/GenBank/DDBJ databases">
        <authorList>
            <person name="Jaros S."/>
            <person name="Januszkiewicz K."/>
            <person name="Wedrychowicz H."/>
        </authorList>
    </citation>
    <scope>NUCLEOTIDE SEQUENCE [LARGE SCALE GENOMIC DNA]</scope>
    <source>
        <strain evidence="1 2">DSM 21758</strain>
    </source>
</reference>
<sequence>MNVSDLRRPTELAKLFLKGNIKNGDIVVDATMGNGNDTLFLSELVGNKGKVFSFDIQEIAILSTKKLLENNNVNNVELIQKGHENIGEYISEEIAAIMFNLGYLPKGDHTISTKAETTITAIEKGLKLLKKDGIITVIIYYGHEEGQIEKEKLLKYFETLDSKKFHVMKSDYINQLKQPPILITIIKK</sequence>
<gene>
    <name evidence="1" type="ORF">SAMN02745163_00325</name>
</gene>
<dbReference type="Proteomes" id="UP000184310">
    <property type="component" value="Unassembled WGS sequence"/>
</dbReference>
<dbReference type="RefSeq" id="WP_072984614.1">
    <property type="nucleotide sequence ID" value="NZ_FQZB01000003.1"/>
</dbReference>
<dbReference type="InterPro" id="IPR029063">
    <property type="entry name" value="SAM-dependent_MTases_sf"/>
</dbReference>
<dbReference type="InterPro" id="IPR010719">
    <property type="entry name" value="MnmM_MeTrfase"/>
</dbReference>
<dbReference type="Pfam" id="PF06962">
    <property type="entry name" value="rRNA_methylase"/>
    <property type="match status" value="1"/>
</dbReference>
<dbReference type="Gene3D" id="3.40.50.150">
    <property type="entry name" value="Vaccinia Virus protein VP39"/>
    <property type="match status" value="1"/>
</dbReference>
<organism evidence="1 2">
    <name type="scientific">Clostridium cavendishii DSM 21758</name>
    <dbReference type="NCBI Taxonomy" id="1121302"/>
    <lineage>
        <taxon>Bacteria</taxon>
        <taxon>Bacillati</taxon>
        <taxon>Bacillota</taxon>
        <taxon>Clostridia</taxon>
        <taxon>Eubacteriales</taxon>
        <taxon>Clostridiaceae</taxon>
        <taxon>Clostridium</taxon>
    </lineage>
</organism>